<comment type="caution">
    <text evidence="2">The sequence shown here is derived from an EMBL/GenBank/DDBJ whole genome shotgun (WGS) entry which is preliminary data.</text>
</comment>
<feature type="non-terminal residue" evidence="2">
    <location>
        <position position="120"/>
    </location>
</feature>
<accession>A0A9D1NLW5</accession>
<dbReference type="PANTHER" id="PTHR33375">
    <property type="entry name" value="CHROMOSOME-PARTITIONING PROTEIN PARB-RELATED"/>
    <property type="match status" value="1"/>
</dbReference>
<evidence type="ECO:0000313" key="2">
    <source>
        <dbReference type="EMBL" id="HIV08768.1"/>
    </source>
</evidence>
<dbReference type="GO" id="GO:0005694">
    <property type="term" value="C:chromosome"/>
    <property type="evidence" value="ECO:0007669"/>
    <property type="project" value="TreeGrafter"/>
</dbReference>
<evidence type="ECO:0000259" key="1">
    <source>
        <dbReference type="Pfam" id="PF02195"/>
    </source>
</evidence>
<dbReference type="InterPro" id="IPR003115">
    <property type="entry name" value="ParB_N"/>
</dbReference>
<dbReference type="Gene3D" id="3.90.1530.30">
    <property type="match status" value="1"/>
</dbReference>
<dbReference type="AlphaFoldDB" id="A0A9D1NLW5"/>
<proteinExistence type="predicted"/>
<dbReference type="GO" id="GO:0007059">
    <property type="term" value="P:chromosome segregation"/>
    <property type="evidence" value="ECO:0007669"/>
    <property type="project" value="TreeGrafter"/>
</dbReference>
<dbReference type="Pfam" id="PF02195">
    <property type="entry name" value="ParB_N"/>
    <property type="match status" value="1"/>
</dbReference>
<dbReference type="PANTHER" id="PTHR33375:SF1">
    <property type="entry name" value="CHROMOSOME-PARTITIONING PROTEIN PARB-RELATED"/>
    <property type="match status" value="1"/>
</dbReference>
<dbReference type="InterPro" id="IPR036086">
    <property type="entry name" value="ParB/Sulfiredoxin_sf"/>
</dbReference>
<organism evidence="2 3">
    <name type="scientific">Candidatus Spyradenecus faecavium</name>
    <dbReference type="NCBI Taxonomy" id="2840947"/>
    <lineage>
        <taxon>Bacteria</taxon>
        <taxon>Pseudomonadati</taxon>
        <taxon>Lentisphaerota</taxon>
        <taxon>Lentisphaeria</taxon>
        <taxon>Lentisphaerales</taxon>
        <taxon>Lentisphaeraceae</taxon>
        <taxon>Lentisphaeraceae incertae sedis</taxon>
        <taxon>Candidatus Spyradenecus</taxon>
    </lineage>
</organism>
<evidence type="ECO:0000313" key="3">
    <source>
        <dbReference type="Proteomes" id="UP000886845"/>
    </source>
</evidence>
<reference evidence="2" key="1">
    <citation type="submission" date="2020-10" db="EMBL/GenBank/DDBJ databases">
        <authorList>
            <person name="Gilroy R."/>
        </authorList>
    </citation>
    <scope>NUCLEOTIDE SEQUENCE</scope>
    <source>
        <strain evidence="2">35461</strain>
    </source>
</reference>
<dbReference type="Proteomes" id="UP000886845">
    <property type="component" value="Unassembled WGS sequence"/>
</dbReference>
<protein>
    <submittedName>
        <fullName evidence="2">ParB N-terminal domain-containing protein</fullName>
    </submittedName>
</protein>
<dbReference type="InterPro" id="IPR050336">
    <property type="entry name" value="Chromosome_partition/occlusion"/>
</dbReference>
<sequence length="120" mass="12579">MKKPAPNAKPIKAKPAVKHAGLGRGLDALIAQPEPAAKGAVVRPPLAAIAKPAAPANERLAGSVLTVPATEIVRSPWQPRQSFDETALRELADSIKANGIIQPLVCRKLPDGRFELIGGE</sequence>
<reference evidence="2" key="2">
    <citation type="journal article" date="2021" name="PeerJ">
        <title>Extensive microbial diversity within the chicken gut microbiome revealed by metagenomics and culture.</title>
        <authorList>
            <person name="Gilroy R."/>
            <person name="Ravi A."/>
            <person name="Getino M."/>
            <person name="Pursley I."/>
            <person name="Horton D.L."/>
            <person name="Alikhan N.F."/>
            <person name="Baker D."/>
            <person name="Gharbi K."/>
            <person name="Hall N."/>
            <person name="Watson M."/>
            <person name="Adriaenssens E.M."/>
            <person name="Foster-Nyarko E."/>
            <person name="Jarju S."/>
            <person name="Secka A."/>
            <person name="Antonio M."/>
            <person name="Oren A."/>
            <person name="Chaudhuri R.R."/>
            <person name="La Ragione R."/>
            <person name="Hildebrand F."/>
            <person name="Pallen M.J."/>
        </authorList>
    </citation>
    <scope>NUCLEOTIDE SEQUENCE</scope>
    <source>
        <strain evidence="2">35461</strain>
    </source>
</reference>
<name>A0A9D1NLW5_9BACT</name>
<feature type="domain" description="ParB-like N-terminal" evidence="1">
    <location>
        <begin position="63"/>
        <end position="120"/>
    </location>
</feature>
<dbReference type="EMBL" id="DVOR01000047">
    <property type="protein sequence ID" value="HIV08768.1"/>
    <property type="molecule type" value="Genomic_DNA"/>
</dbReference>
<gene>
    <name evidence="2" type="ORF">IAC79_01465</name>
</gene>
<dbReference type="SUPFAM" id="SSF110849">
    <property type="entry name" value="ParB/Sulfiredoxin"/>
    <property type="match status" value="1"/>
</dbReference>